<evidence type="ECO:0000256" key="1">
    <source>
        <dbReference type="ARBA" id="ARBA00004651"/>
    </source>
</evidence>
<keyword evidence="7 8" id="KW-0472">Membrane</keyword>
<dbReference type="Proteomes" id="UP000032417">
    <property type="component" value="Chromosome 1"/>
</dbReference>
<keyword evidence="3" id="KW-0813">Transport</keyword>
<evidence type="ECO:0000256" key="5">
    <source>
        <dbReference type="ARBA" id="ARBA00022692"/>
    </source>
</evidence>
<dbReference type="CDD" id="cd06550">
    <property type="entry name" value="TM_ABC_iron-siderophores_like"/>
    <property type="match status" value="1"/>
</dbReference>
<evidence type="ECO:0000256" key="8">
    <source>
        <dbReference type="SAM" id="Phobius"/>
    </source>
</evidence>
<dbReference type="PANTHER" id="PTHR30472">
    <property type="entry name" value="FERRIC ENTEROBACTIN TRANSPORT SYSTEM PERMEASE PROTEIN"/>
    <property type="match status" value="1"/>
</dbReference>
<dbReference type="HOGENOM" id="CLU_050494_0_0_10"/>
<feature type="transmembrane region" description="Helical" evidence="8">
    <location>
        <begin position="106"/>
        <end position="126"/>
    </location>
</feature>
<dbReference type="AlphaFoldDB" id="A0A098C3L3"/>
<feature type="transmembrane region" description="Helical" evidence="8">
    <location>
        <begin position="179"/>
        <end position="197"/>
    </location>
</feature>
<dbReference type="GO" id="GO:0033214">
    <property type="term" value="P:siderophore-iron import into cell"/>
    <property type="evidence" value="ECO:0007669"/>
    <property type="project" value="TreeGrafter"/>
</dbReference>
<evidence type="ECO:0000313" key="9">
    <source>
        <dbReference type="EMBL" id="CEA17031.1"/>
    </source>
</evidence>
<proteinExistence type="inferred from homology"/>
<keyword evidence="6 8" id="KW-1133">Transmembrane helix</keyword>
<reference evidence="9 10" key="1">
    <citation type="submission" date="2014-08" db="EMBL/GenBank/DDBJ databases">
        <authorList>
            <person name="Wibberg D."/>
        </authorList>
    </citation>
    <scope>NUCLEOTIDE SEQUENCE [LARGE SCALE GENOMIC DNA]</scope>
    <source>
        <strain evidence="10">ING2-E5B</strain>
    </source>
</reference>
<keyword evidence="5 8" id="KW-0812">Transmembrane</keyword>
<dbReference type="SUPFAM" id="SSF81345">
    <property type="entry name" value="ABC transporter involved in vitamin B12 uptake, BtuC"/>
    <property type="match status" value="1"/>
</dbReference>
<dbReference type="STRING" id="1562970.ING2E5B_2304"/>
<evidence type="ECO:0000256" key="3">
    <source>
        <dbReference type="ARBA" id="ARBA00022448"/>
    </source>
</evidence>
<feature type="transmembrane region" description="Helical" evidence="8">
    <location>
        <begin position="226"/>
        <end position="255"/>
    </location>
</feature>
<feature type="transmembrane region" description="Helical" evidence="8">
    <location>
        <begin position="42"/>
        <end position="62"/>
    </location>
</feature>
<feature type="transmembrane region" description="Helical" evidence="8">
    <location>
        <begin position="132"/>
        <end position="158"/>
    </location>
</feature>
<dbReference type="GO" id="GO:0022857">
    <property type="term" value="F:transmembrane transporter activity"/>
    <property type="evidence" value="ECO:0007669"/>
    <property type="project" value="InterPro"/>
</dbReference>
<dbReference type="Pfam" id="PF01032">
    <property type="entry name" value="FecCD"/>
    <property type="match status" value="1"/>
</dbReference>
<dbReference type="Gene3D" id="1.10.3470.10">
    <property type="entry name" value="ABC transporter involved in vitamin B12 uptake, BtuC"/>
    <property type="match status" value="1"/>
</dbReference>
<feature type="transmembrane region" description="Helical" evidence="8">
    <location>
        <begin position="74"/>
        <end position="94"/>
    </location>
</feature>
<accession>A0A098C3L3</accession>
<name>A0A098C3L3_9BACT</name>
<evidence type="ECO:0000256" key="7">
    <source>
        <dbReference type="ARBA" id="ARBA00023136"/>
    </source>
</evidence>
<dbReference type="PATRIC" id="fig|1562970.3.peg.2277"/>
<feature type="transmembrane region" description="Helical" evidence="8">
    <location>
        <begin position="267"/>
        <end position="287"/>
    </location>
</feature>
<gene>
    <name evidence="9" type="primary">yclO</name>
    <name evidence="9" type="ORF">ING2E5B_2304</name>
</gene>
<feature type="transmembrane region" description="Helical" evidence="8">
    <location>
        <begin position="293"/>
        <end position="314"/>
    </location>
</feature>
<feature type="transmembrane region" description="Helical" evidence="8">
    <location>
        <begin position="12"/>
        <end position="30"/>
    </location>
</feature>
<evidence type="ECO:0000256" key="6">
    <source>
        <dbReference type="ARBA" id="ARBA00022989"/>
    </source>
</evidence>
<comment type="similarity">
    <text evidence="2">Belongs to the binding-protein-dependent transport system permease family. FecCD subfamily.</text>
</comment>
<sequence length="319" mass="35961">MEKALVIRRNLIIALILLIGSALLFLFYKMGNSWEFAIRFRGIKVVAIIVVAGCVAFSSVTFQTLTNNRILTPSIMGFESLYLLIQTIIVFVYGDQTFKVLSHFSNFAISVSGMIIFSFLLYLMIYKKGKDNLYLLLLVGIILGTLFSSLSSFMQLLIDPNDFFIIQGKMFATFNKINNGLLWPSLTIMVIILFIGFRMSKYLDVLALGRDQAINLGLNYNRVVKFFLVFIAILVSVSTALVGPITFLGLLVTNLTYELFKTYKHSVIIIACFLVSAISLLLGQFIMERVFNLSVPISAIINIVGGFYFMYLLLRVKKL</sequence>
<protein>
    <submittedName>
        <fullName evidence="9">Putative ABC transporter permease protein YclO</fullName>
    </submittedName>
</protein>
<dbReference type="EMBL" id="LN515532">
    <property type="protein sequence ID" value="CEA17031.1"/>
    <property type="molecule type" value="Genomic_DNA"/>
</dbReference>
<dbReference type="KEGG" id="pbt:ING2E5B_2304"/>
<evidence type="ECO:0000313" key="10">
    <source>
        <dbReference type="Proteomes" id="UP000032417"/>
    </source>
</evidence>
<keyword evidence="10" id="KW-1185">Reference proteome</keyword>
<keyword evidence="4" id="KW-1003">Cell membrane</keyword>
<evidence type="ECO:0000256" key="2">
    <source>
        <dbReference type="ARBA" id="ARBA00007935"/>
    </source>
</evidence>
<comment type="subcellular location">
    <subcellularLocation>
        <location evidence="1">Cell membrane</location>
        <topology evidence="1">Multi-pass membrane protein</topology>
    </subcellularLocation>
</comment>
<dbReference type="OrthoDB" id="9796260at2"/>
<dbReference type="GO" id="GO:0005886">
    <property type="term" value="C:plasma membrane"/>
    <property type="evidence" value="ECO:0007669"/>
    <property type="project" value="UniProtKB-SubCell"/>
</dbReference>
<dbReference type="InterPro" id="IPR037294">
    <property type="entry name" value="ABC_BtuC-like"/>
</dbReference>
<organism evidence="9 10">
    <name type="scientific">Fermentimonas caenicola</name>
    <dbReference type="NCBI Taxonomy" id="1562970"/>
    <lineage>
        <taxon>Bacteria</taxon>
        <taxon>Pseudomonadati</taxon>
        <taxon>Bacteroidota</taxon>
        <taxon>Bacteroidia</taxon>
        <taxon>Bacteroidales</taxon>
        <taxon>Dysgonomonadaceae</taxon>
        <taxon>Fermentimonas</taxon>
    </lineage>
</organism>
<dbReference type="PANTHER" id="PTHR30472:SF19">
    <property type="entry name" value="PETROBACTIN IMPORT SYSTEM PERMEASE PROTEIN YCLO"/>
    <property type="match status" value="1"/>
</dbReference>
<dbReference type="InterPro" id="IPR000522">
    <property type="entry name" value="ABC_transptr_permease_BtuC"/>
</dbReference>
<evidence type="ECO:0000256" key="4">
    <source>
        <dbReference type="ARBA" id="ARBA00022475"/>
    </source>
</evidence>